<keyword evidence="2" id="KW-1185">Reference proteome</keyword>
<sequence>MKEMCTDFRCNRTIISPIVINDEPVEQVDSFKYLGVVLDKKLSFTEHVTARQKKYQQRLHILRKL</sequence>
<protein>
    <submittedName>
        <fullName evidence="1">Uncharacterized protein</fullName>
    </submittedName>
</protein>
<evidence type="ECO:0000313" key="1">
    <source>
        <dbReference type="EMBL" id="KAK2174254.1"/>
    </source>
</evidence>
<dbReference type="Proteomes" id="UP001209878">
    <property type="component" value="Unassembled WGS sequence"/>
</dbReference>
<dbReference type="EMBL" id="JAODUO010000815">
    <property type="protein sequence ID" value="KAK2174254.1"/>
    <property type="molecule type" value="Genomic_DNA"/>
</dbReference>
<gene>
    <name evidence="1" type="ORF">NP493_815g00000</name>
</gene>
<name>A0AAD9KN89_RIDPI</name>
<reference evidence="1" key="1">
    <citation type="journal article" date="2023" name="Mol. Biol. Evol.">
        <title>Third-Generation Sequencing Reveals the Adaptive Role of the Epigenome in Three Deep-Sea Polychaetes.</title>
        <authorList>
            <person name="Perez M."/>
            <person name="Aroh O."/>
            <person name="Sun Y."/>
            <person name="Lan Y."/>
            <person name="Juniper S.K."/>
            <person name="Young C.R."/>
            <person name="Angers B."/>
            <person name="Qian P.Y."/>
        </authorList>
    </citation>
    <scope>NUCLEOTIDE SEQUENCE</scope>
    <source>
        <strain evidence="1">R07B-5</strain>
    </source>
</reference>
<accession>A0AAD9KN89</accession>
<proteinExistence type="predicted"/>
<comment type="caution">
    <text evidence="1">The sequence shown here is derived from an EMBL/GenBank/DDBJ whole genome shotgun (WGS) entry which is preliminary data.</text>
</comment>
<evidence type="ECO:0000313" key="2">
    <source>
        <dbReference type="Proteomes" id="UP001209878"/>
    </source>
</evidence>
<dbReference type="AlphaFoldDB" id="A0AAD9KN89"/>
<organism evidence="1 2">
    <name type="scientific">Ridgeia piscesae</name>
    <name type="common">Tubeworm</name>
    <dbReference type="NCBI Taxonomy" id="27915"/>
    <lineage>
        <taxon>Eukaryota</taxon>
        <taxon>Metazoa</taxon>
        <taxon>Spiralia</taxon>
        <taxon>Lophotrochozoa</taxon>
        <taxon>Annelida</taxon>
        <taxon>Polychaeta</taxon>
        <taxon>Sedentaria</taxon>
        <taxon>Canalipalpata</taxon>
        <taxon>Sabellida</taxon>
        <taxon>Siboglinidae</taxon>
        <taxon>Ridgeia</taxon>
    </lineage>
</organism>